<keyword evidence="4" id="KW-1185">Reference proteome</keyword>
<evidence type="ECO:0000313" key="2">
    <source>
        <dbReference type="EMBL" id="CAL1171129.1"/>
    </source>
</evidence>
<evidence type="ECO:0000313" key="1">
    <source>
        <dbReference type="EMBL" id="CAI4017754.1"/>
    </source>
</evidence>
<organism evidence="1">
    <name type="scientific">Cladocopium goreaui</name>
    <dbReference type="NCBI Taxonomy" id="2562237"/>
    <lineage>
        <taxon>Eukaryota</taxon>
        <taxon>Sar</taxon>
        <taxon>Alveolata</taxon>
        <taxon>Dinophyceae</taxon>
        <taxon>Suessiales</taxon>
        <taxon>Symbiodiniaceae</taxon>
        <taxon>Cladocopium</taxon>
    </lineage>
</organism>
<dbReference type="EMBL" id="CAMXCT010006655">
    <property type="protein sequence ID" value="CAI4017754.1"/>
    <property type="molecule type" value="Genomic_DNA"/>
</dbReference>
<name>A0A9P1M3H6_9DINO</name>
<protein>
    <submittedName>
        <fullName evidence="3">Tyr recombinase domain-containing protein</fullName>
    </submittedName>
</protein>
<sequence length="402" mass="43649">MPFSFKQSEFADDPALKHLWALKTAKRKDRAQVGDFFGGRVSSTFDENSPVFPCFRSLLQGDHLGVEFALSAHAHLLETSGDLCESKRVQGYTPFPRGPDYQVLVIDDFVSISVCAEGAQPCDSGSCKDLEKAAKAYAQEEVLGSTEKDILGSRHFKAIGAEVNASRKLQSAGLTAVAAPMQKRIALVVLALRVMWLGGDKKGTYTRLDPPFRELGKAAGLDFDDAELAEVKVHNGRKSFGSSPSTLMPVPLKPAAPVDTRTQKASREADCCQVKGLESVIANDLLMTGEWKVEKETADSHLYSTPELQKAPMRKGAHQQKPLAHHCDVELHIKSFSIADKVDFRKAQLLHALPLSRIVMSGVSVRKFVGPGLSTSCGALDLLDFLPTCVFVAVVCPVVLLS</sequence>
<gene>
    <name evidence="1" type="ORF">C1SCF055_LOCUS42374</name>
</gene>
<dbReference type="Proteomes" id="UP001152797">
    <property type="component" value="Unassembled WGS sequence"/>
</dbReference>
<reference evidence="2" key="2">
    <citation type="submission" date="2024-04" db="EMBL/GenBank/DDBJ databases">
        <authorList>
            <person name="Chen Y."/>
            <person name="Shah S."/>
            <person name="Dougan E. K."/>
            <person name="Thang M."/>
            <person name="Chan C."/>
        </authorList>
    </citation>
    <scope>NUCLEOTIDE SEQUENCE [LARGE SCALE GENOMIC DNA]</scope>
</reference>
<accession>A0A9P1M3H6</accession>
<dbReference type="EMBL" id="CAMXCT030006655">
    <property type="protein sequence ID" value="CAL4805066.1"/>
    <property type="molecule type" value="Genomic_DNA"/>
</dbReference>
<dbReference type="EMBL" id="CAMXCT020006655">
    <property type="protein sequence ID" value="CAL1171129.1"/>
    <property type="molecule type" value="Genomic_DNA"/>
</dbReference>
<evidence type="ECO:0000313" key="4">
    <source>
        <dbReference type="Proteomes" id="UP001152797"/>
    </source>
</evidence>
<reference evidence="1" key="1">
    <citation type="submission" date="2022-10" db="EMBL/GenBank/DDBJ databases">
        <authorList>
            <person name="Chen Y."/>
            <person name="Dougan E. K."/>
            <person name="Chan C."/>
            <person name="Rhodes N."/>
            <person name="Thang M."/>
        </authorList>
    </citation>
    <scope>NUCLEOTIDE SEQUENCE</scope>
</reference>
<proteinExistence type="predicted"/>
<dbReference type="OrthoDB" id="423955at2759"/>
<comment type="caution">
    <text evidence="1">The sequence shown here is derived from an EMBL/GenBank/DDBJ whole genome shotgun (WGS) entry which is preliminary data.</text>
</comment>
<evidence type="ECO:0000313" key="3">
    <source>
        <dbReference type="EMBL" id="CAL4805066.1"/>
    </source>
</evidence>
<dbReference type="AlphaFoldDB" id="A0A9P1M3H6"/>